<comment type="catalytic activity">
    <reaction evidence="7 8">
        <text>(R)-pantoate + beta-alanine + ATP = (R)-pantothenate + AMP + diphosphate + H(+)</text>
        <dbReference type="Rhea" id="RHEA:10912"/>
        <dbReference type="ChEBI" id="CHEBI:15378"/>
        <dbReference type="ChEBI" id="CHEBI:15980"/>
        <dbReference type="ChEBI" id="CHEBI:29032"/>
        <dbReference type="ChEBI" id="CHEBI:30616"/>
        <dbReference type="ChEBI" id="CHEBI:33019"/>
        <dbReference type="ChEBI" id="CHEBI:57966"/>
        <dbReference type="ChEBI" id="CHEBI:456215"/>
        <dbReference type="EC" id="6.3.2.1"/>
    </reaction>
</comment>
<evidence type="ECO:0000256" key="1">
    <source>
        <dbReference type="ARBA" id="ARBA00004990"/>
    </source>
</evidence>
<dbReference type="InterPro" id="IPR014729">
    <property type="entry name" value="Rossmann-like_a/b/a_fold"/>
</dbReference>
<dbReference type="GO" id="GO:0004592">
    <property type="term" value="F:pantoate-beta-alanine ligase activity"/>
    <property type="evidence" value="ECO:0007669"/>
    <property type="project" value="UniProtKB-UniRule"/>
</dbReference>
<evidence type="ECO:0000256" key="6">
    <source>
        <dbReference type="ARBA" id="ARBA00022840"/>
    </source>
</evidence>
<comment type="miscellaneous">
    <text evidence="8">The reaction proceeds by a bi uni uni bi ping pong mechanism.</text>
</comment>
<dbReference type="InterPro" id="IPR003721">
    <property type="entry name" value="Pantoate_ligase"/>
</dbReference>
<feature type="binding site" evidence="8">
    <location>
        <begin position="184"/>
        <end position="187"/>
    </location>
    <ligand>
        <name>ATP</name>
        <dbReference type="ChEBI" id="CHEBI:30616"/>
    </ligand>
</feature>
<organism evidence="9 10">
    <name type="scientific">Candidatus Anoxymicrobium japonicum</name>
    <dbReference type="NCBI Taxonomy" id="2013648"/>
    <lineage>
        <taxon>Bacteria</taxon>
        <taxon>Bacillati</taxon>
        <taxon>Actinomycetota</taxon>
        <taxon>Candidatus Geothermincolia</taxon>
        <taxon>Candidatus Geothermincolales</taxon>
        <taxon>Candidatus Anoxymicrobiaceae</taxon>
        <taxon>Candidatus Anoxymicrobium</taxon>
    </lineage>
</organism>
<comment type="caution">
    <text evidence="9">The sequence shown here is derived from an EMBL/GenBank/DDBJ whole genome shotgun (WGS) entry which is preliminary data.</text>
</comment>
<comment type="subcellular location">
    <subcellularLocation>
        <location evidence="8">Cytoplasm</location>
    </subcellularLocation>
</comment>
<evidence type="ECO:0000256" key="2">
    <source>
        <dbReference type="ARBA" id="ARBA00009256"/>
    </source>
</evidence>
<feature type="binding site" evidence="8">
    <location>
        <position position="153"/>
    </location>
    <ligand>
        <name>(R)-pantoate</name>
        <dbReference type="ChEBI" id="CHEBI:15980"/>
    </ligand>
</feature>
<dbReference type="EC" id="6.3.2.1" evidence="8"/>
<dbReference type="InterPro" id="IPR004821">
    <property type="entry name" value="Cyt_trans-like"/>
</dbReference>
<name>A0A2N3G7A3_9ACTN</name>
<evidence type="ECO:0000313" key="10">
    <source>
        <dbReference type="Proteomes" id="UP000233654"/>
    </source>
</evidence>
<protein>
    <recommendedName>
        <fullName evidence="8">Pantothenate synthetase</fullName>
        <shortName evidence="8">PS</shortName>
        <ecNumber evidence="8">6.3.2.1</ecNumber>
    </recommendedName>
    <alternativeName>
        <fullName evidence="8">Pantoate--beta-alanine ligase</fullName>
    </alternativeName>
    <alternativeName>
        <fullName evidence="8">Pantoate-activating enzyme</fullName>
    </alternativeName>
</protein>
<dbReference type="FunFam" id="3.40.50.620:FF:000013">
    <property type="entry name" value="Pantothenate synthetase"/>
    <property type="match status" value="1"/>
</dbReference>
<keyword evidence="5 8" id="KW-0547">Nucleotide-binding</keyword>
<evidence type="ECO:0000256" key="7">
    <source>
        <dbReference type="ARBA" id="ARBA00048258"/>
    </source>
</evidence>
<dbReference type="CDD" id="cd00560">
    <property type="entry name" value="PanC"/>
    <property type="match status" value="1"/>
</dbReference>
<keyword evidence="4 8" id="KW-0566">Pantothenate biosynthesis</keyword>
<dbReference type="NCBIfam" id="TIGR00018">
    <property type="entry name" value="panC"/>
    <property type="match status" value="1"/>
</dbReference>
<dbReference type="Gene3D" id="3.40.50.620">
    <property type="entry name" value="HUPs"/>
    <property type="match status" value="1"/>
</dbReference>
<dbReference type="HAMAP" id="MF_00158">
    <property type="entry name" value="PanC"/>
    <property type="match status" value="1"/>
</dbReference>
<feature type="binding site" evidence="8">
    <location>
        <position position="176"/>
    </location>
    <ligand>
        <name>ATP</name>
        <dbReference type="ChEBI" id="CHEBI:30616"/>
    </ligand>
</feature>
<feature type="active site" description="Proton donor" evidence="8">
    <location>
        <position position="37"/>
    </location>
</feature>
<feature type="binding site" evidence="8">
    <location>
        <position position="61"/>
    </location>
    <ligand>
        <name>beta-alanine</name>
        <dbReference type="ChEBI" id="CHEBI:57966"/>
    </ligand>
</feature>
<keyword evidence="3 8" id="KW-0436">Ligase</keyword>
<dbReference type="GO" id="GO:0005829">
    <property type="term" value="C:cytosol"/>
    <property type="evidence" value="ECO:0007669"/>
    <property type="project" value="TreeGrafter"/>
</dbReference>
<dbReference type="UniPathway" id="UPA00028">
    <property type="reaction ID" value="UER00005"/>
</dbReference>
<sequence length="284" mass="31861">MEIVREKAKMRAIVEKARASGRLVGVVPTMGYFHEGHLELMRRARVECDLVVVTLFVNPTQFAPGEDFEDYPRDFERDCAMAESVGVDCVFNPSAEEMYPEGFSTFVEVERLSDVMCGSSRGGHFRGVATVVSKLFNIVPAQKAYFGQKDGQQLAVLRRMVADLDFAVEVIVVSTVREEDGLAMSSRNTYLSPKDRMSALALIQALRRASEMIETGERSSDAIIREMEGIFARFPDVNLEYISICDNIYLKPLHELEGEVLVAVAARVGRTRLIDNMVFEIEIE</sequence>
<dbReference type="InterPro" id="IPR042176">
    <property type="entry name" value="Pantoate_ligase_C"/>
</dbReference>
<dbReference type="SUPFAM" id="SSF52374">
    <property type="entry name" value="Nucleotidylyl transferase"/>
    <property type="match status" value="1"/>
</dbReference>
<dbReference type="NCBIfam" id="TIGR00125">
    <property type="entry name" value="cyt_tran_rel"/>
    <property type="match status" value="1"/>
</dbReference>
<dbReference type="Proteomes" id="UP000233654">
    <property type="component" value="Unassembled WGS sequence"/>
</dbReference>
<proteinExistence type="inferred from homology"/>
<dbReference type="Pfam" id="PF02569">
    <property type="entry name" value="Pantoate_ligase"/>
    <property type="match status" value="1"/>
</dbReference>
<dbReference type="GO" id="GO:0015940">
    <property type="term" value="P:pantothenate biosynthetic process"/>
    <property type="evidence" value="ECO:0007669"/>
    <property type="project" value="UniProtKB-UniRule"/>
</dbReference>
<reference evidence="9 10" key="1">
    <citation type="journal article" date="2017" name="ISME J.">
        <title>Potential for microbial H2 and metal transformations associated with novel bacteria and archaea in deep terrestrial subsurface sediments.</title>
        <authorList>
            <person name="Hernsdorf A.W."/>
            <person name="Amano Y."/>
            <person name="Miyakawa K."/>
            <person name="Ise K."/>
            <person name="Suzuki Y."/>
            <person name="Anantharaman K."/>
            <person name="Probst A."/>
            <person name="Burstein D."/>
            <person name="Thomas B.C."/>
            <person name="Banfield J.F."/>
        </authorList>
    </citation>
    <scope>NUCLEOTIDE SEQUENCE [LARGE SCALE GENOMIC DNA]</scope>
    <source>
        <strain evidence="9">HGW-Actinobacteria-3</strain>
    </source>
</reference>
<gene>
    <name evidence="8" type="primary">panC</name>
    <name evidence="9" type="ORF">CVT63_02070</name>
</gene>
<feature type="binding site" evidence="8">
    <location>
        <position position="61"/>
    </location>
    <ligand>
        <name>(R)-pantoate</name>
        <dbReference type="ChEBI" id="CHEBI:15980"/>
    </ligand>
</feature>
<evidence type="ECO:0000256" key="8">
    <source>
        <dbReference type="HAMAP-Rule" id="MF_00158"/>
    </source>
</evidence>
<dbReference type="PANTHER" id="PTHR21299:SF1">
    <property type="entry name" value="PANTOATE--BETA-ALANINE LIGASE"/>
    <property type="match status" value="1"/>
</dbReference>
<evidence type="ECO:0000256" key="4">
    <source>
        <dbReference type="ARBA" id="ARBA00022655"/>
    </source>
</evidence>
<feature type="binding site" evidence="8">
    <location>
        <begin position="147"/>
        <end position="150"/>
    </location>
    <ligand>
        <name>ATP</name>
        <dbReference type="ChEBI" id="CHEBI:30616"/>
    </ligand>
</feature>
<evidence type="ECO:0000256" key="3">
    <source>
        <dbReference type="ARBA" id="ARBA00022598"/>
    </source>
</evidence>
<comment type="function">
    <text evidence="8">Catalyzes the condensation of pantoate with beta-alanine in an ATP-dependent reaction via a pantoyl-adenylate intermediate.</text>
</comment>
<feature type="binding site" evidence="8">
    <location>
        <begin position="30"/>
        <end position="37"/>
    </location>
    <ligand>
        <name>ATP</name>
        <dbReference type="ChEBI" id="CHEBI:30616"/>
    </ligand>
</feature>
<comment type="pathway">
    <text evidence="1 8">Cofactor biosynthesis; (R)-pantothenate biosynthesis; (R)-pantothenate from (R)-pantoate and beta-alanine: step 1/1.</text>
</comment>
<evidence type="ECO:0000256" key="5">
    <source>
        <dbReference type="ARBA" id="ARBA00022741"/>
    </source>
</evidence>
<dbReference type="EMBL" id="PHEX01000011">
    <property type="protein sequence ID" value="PKQ28591.1"/>
    <property type="molecule type" value="Genomic_DNA"/>
</dbReference>
<accession>A0A2N3G7A3</accession>
<evidence type="ECO:0000313" key="9">
    <source>
        <dbReference type="EMBL" id="PKQ28591.1"/>
    </source>
</evidence>
<keyword evidence="8" id="KW-0963">Cytoplasm</keyword>
<comment type="similarity">
    <text evidence="2 8">Belongs to the pantothenate synthetase family.</text>
</comment>
<dbReference type="AlphaFoldDB" id="A0A2N3G7A3"/>
<dbReference type="Gene3D" id="3.30.1300.10">
    <property type="entry name" value="Pantoate-beta-alanine ligase, C-terminal domain"/>
    <property type="match status" value="1"/>
</dbReference>
<keyword evidence="6 8" id="KW-0067">ATP-binding</keyword>
<comment type="subunit">
    <text evidence="8">Homodimer.</text>
</comment>
<dbReference type="PANTHER" id="PTHR21299">
    <property type="entry name" value="CYTIDYLATE KINASE/PANTOATE-BETA-ALANINE LIGASE"/>
    <property type="match status" value="1"/>
</dbReference>
<dbReference type="GO" id="GO:0005524">
    <property type="term" value="F:ATP binding"/>
    <property type="evidence" value="ECO:0007669"/>
    <property type="project" value="UniProtKB-KW"/>
</dbReference>